<dbReference type="InterPro" id="IPR027417">
    <property type="entry name" value="P-loop_NTPase"/>
</dbReference>
<organism evidence="3 4">
    <name type="scientific">Halanaerobacter jeridensis</name>
    <dbReference type="NCBI Taxonomy" id="706427"/>
    <lineage>
        <taxon>Bacteria</taxon>
        <taxon>Bacillati</taxon>
        <taxon>Bacillota</taxon>
        <taxon>Clostridia</taxon>
        <taxon>Halanaerobiales</taxon>
        <taxon>Halobacteroidaceae</taxon>
        <taxon>Halanaerobacter</taxon>
    </lineage>
</organism>
<name>A0A938XRV7_9FIRM</name>
<dbReference type="Pfam" id="PF08433">
    <property type="entry name" value="KTI12"/>
    <property type="match status" value="1"/>
</dbReference>
<accession>A0A938XRV7</accession>
<dbReference type="SUPFAM" id="SSF52540">
    <property type="entry name" value="P-loop containing nucleoside triphosphate hydrolases"/>
    <property type="match status" value="1"/>
</dbReference>
<dbReference type="InterPro" id="IPR013641">
    <property type="entry name" value="KTI12/PSTK"/>
</dbReference>
<gene>
    <name evidence="3" type="ORF">JOC47_001158</name>
</gene>
<keyword evidence="1" id="KW-0547">Nucleotide-binding</keyword>
<evidence type="ECO:0000256" key="1">
    <source>
        <dbReference type="ARBA" id="ARBA00022741"/>
    </source>
</evidence>
<proteinExistence type="predicted"/>
<protein>
    <submittedName>
        <fullName evidence="3">tRNA uridine 5-carbamoylmethylation protein Kti12</fullName>
    </submittedName>
</protein>
<dbReference type="RefSeq" id="WP_239550945.1">
    <property type="nucleotide sequence ID" value="NZ_JAFBDQ010000005.1"/>
</dbReference>
<keyword evidence="2" id="KW-0067">ATP-binding</keyword>
<comment type="caution">
    <text evidence="3">The sequence shown here is derived from an EMBL/GenBank/DDBJ whole genome shotgun (WGS) entry which is preliminary data.</text>
</comment>
<dbReference type="Proteomes" id="UP000774000">
    <property type="component" value="Unassembled WGS sequence"/>
</dbReference>
<dbReference type="GO" id="GO:0005524">
    <property type="term" value="F:ATP binding"/>
    <property type="evidence" value="ECO:0007669"/>
    <property type="project" value="UniProtKB-KW"/>
</dbReference>
<dbReference type="EMBL" id="JAFBDQ010000005">
    <property type="protein sequence ID" value="MBM7556315.1"/>
    <property type="molecule type" value="Genomic_DNA"/>
</dbReference>
<keyword evidence="4" id="KW-1185">Reference proteome</keyword>
<dbReference type="AlphaFoldDB" id="A0A938XRV7"/>
<evidence type="ECO:0000313" key="4">
    <source>
        <dbReference type="Proteomes" id="UP000774000"/>
    </source>
</evidence>
<evidence type="ECO:0000313" key="3">
    <source>
        <dbReference type="EMBL" id="MBM7556315.1"/>
    </source>
</evidence>
<evidence type="ECO:0000256" key="2">
    <source>
        <dbReference type="ARBA" id="ARBA00022840"/>
    </source>
</evidence>
<reference evidence="3" key="1">
    <citation type="submission" date="2021-01" db="EMBL/GenBank/DDBJ databases">
        <title>Genomic Encyclopedia of Type Strains, Phase IV (KMG-IV): sequencing the most valuable type-strain genomes for metagenomic binning, comparative biology and taxonomic classification.</title>
        <authorList>
            <person name="Goeker M."/>
        </authorList>
    </citation>
    <scope>NUCLEOTIDE SEQUENCE</scope>
    <source>
        <strain evidence="3">DSM 23230</strain>
    </source>
</reference>
<sequence length="39" mass="4322">MLGEENLILVEGLPSAGKTTVSRSVNQYLVEQEGKDRIF</sequence>